<sequence>MSKISIIIPVLNEAETIADFLYHLIDHADLSNISEIIVVDGGSTDNSISIIKNLGLSIKIITSEKGRAKQMNAGAKAAKGDVFYFLHADSFPPNQYDSLILNEVNQGNNAGCFKMKFDSKHWWLTLAGWFTKFNWKVCRGGDQSLFVTASLFETIGGYDENFIIYEDNDFTEKLYAINQFVVIQEWLTTSARHYNNKGVGTLQYHYWVIHTKKRLGASPKQLNQYYVKHVLQNG</sequence>
<dbReference type="NCBIfam" id="TIGR04283">
    <property type="entry name" value="glyco_like_mftF"/>
    <property type="match status" value="1"/>
</dbReference>
<keyword evidence="2" id="KW-1003">Cell membrane</keyword>
<dbReference type="InterPro" id="IPR029044">
    <property type="entry name" value="Nucleotide-diphossugar_trans"/>
</dbReference>
<keyword evidence="3" id="KW-0328">Glycosyltransferase</keyword>
<proteinExistence type="predicted"/>
<feature type="domain" description="Glycosyltransferase 2-like" evidence="6">
    <location>
        <begin position="5"/>
        <end position="112"/>
    </location>
</feature>
<comment type="subcellular location">
    <subcellularLocation>
        <location evidence="1">Cell membrane</location>
    </subcellularLocation>
</comment>
<dbReference type="PANTHER" id="PTHR43646:SF2">
    <property type="entry name" value="GLYCOSYLTRANSFERASE 2-LIKE DOMAIN-CONTAINING PROTEIN"/>
    <property type="match status" value="1"/>
</dbReference>
<evidence type="ECO:0000259" key="6">
    <source>
        <dbReference type="Pfam" id="PF00535"/>
    </source>
</evidence>
<dbReference type="CDD" id="cd02522">
    <property type="entry name" value="GT_2_like_a"/>
    <property type="match status" value="1"/>
</dbReference>
<dbReference type="Pfam" id="PF00535">
    <property type="entry name" value="Glycos_transf_2"/>
    <property type="match status" value="1"/>
</dbReference>
<evidence type="ECO:0000256" key="5">
    <source>
        <dbReference type="ARBA" id="ARBA00023136"/>
    </source>
</evidence>
<dbReference type="InterPro" id="IPR026461">
    <property type="entry name" value="Trfase_2_rSAM/seldom_assoc"/>
</dbReference>
<evidence type="ECO:0000313" key="8">
    <source>
        <dbReference type="Proteomes" id="UP001589590"/>
    </source>
</evidence>
<keyword evidence="4" id="KW-0808">Transferase</keyword>
<dbReference type="Proteomes" id="UP001589590">
    <property type="component" value="Unassembled WGS sequence"/>
</dbReference>
<reference evidence="7 8" key="1">
    <citation type="submission" date="2024-09" db="EMBL/GenBank/DDBJ databases">
        <authorList>
            <person name="Sun Q."/>
            <person name="Mori K."/>
        </authorList>
    </citation>
    <scope>NUCLEOTIDE SEQUENCE [LARGE SCALE GENOMIC DNA]</scope>
    <source>
        <strain evidence="7 8">CECT 8300</strain>
    </source>
</reference>
<name>A0ABV5H195_9FLAO</name>
<dbReference type="RefSeq" id="WP_290271879.1">
    <property type="nucleotide sequence ID" value="NZ_JAUFQP010000013.1"/>
</dbReference>
<evidence type="ECO:0000256" key="3">
    <source>
        <dbReference type="ARBA" id="ARBA00022676"/>
    </source>
</evidence>
<evidence type="ECO:0000256" key="2">
    <source>
        <dbReference type="ARBA" id="ARBA00022475"/>
    </source>
</evidence>
<dbReference type="SUPFAM" id="SSF53448">
    <property type="entry name" value="Nucleotide-diphospho-sugar transferases"/>
    <property type="match status" value="1"/>
</dbReference>
<evidence type="ECO:0000256" key="4">
    <source>
        <dbReference type="ARBA" id="ARBA00022679"/>
    </source>
</evidence>
<evidence type="ECO:0000313" key="7">
    <source>
        <dbReference type="EMBL" id="MFB9105664.1"/>
    </source>
</evidence>
<organism evidence="7 8">
    <name type="scientific">Algibacter miyuki</name>
    <dbReference type="NCBI Taxonomy" id="1306933"/>
    <lineage>
        <taxon>Bacteria</taxon>
        <taxon>Pseudomonadati</taxon>
        <taxon>Bacteroidota</taxon>
        <taxon>Flavobacteriia</taxon>
        <taxon>Flavobacteriales</taxon>
        <taxon>Flavobacteriaceae</taxon>
        <taxon>Algibacter</taxon>
    </lineage>
</organism>
<protein>
    <submittedName>
        <fullName evidence="7">TIGR04283 family arsenosugar biosynthesis glycosyltransferase</fullName>
    </submittedName>
</protein>
<gene>
    <name evidence="7" type="ORF">ACFFU1_12180</name>
</gene>
<dbReference type="EMBL" id="JBHMFA010000009">
    <property type="protein sequence ID" value="MFB9105664.1"/>
    <property type="molecule type" value="Genomic_DNA"/>
</dbReference>
<dbReference type="PANTHER" id="PTHR43646">
    <property type="entry name" value="GLYCOSYLTRANSFERASE"/>
    <property type="match status" value="1"/>
</dbReference>
<keyword evidence="5" id="KW-0472">Membrane</keyword>
<dbReference type="InterPro" id="IPR001173">
    <property type="entry name" value="Glyco_trans_2-like"/>
</dbReference>
<evidence type="ECO:0000256" key="1">
    <source>
        <dbReference type="ARBA" id="ARBA00004236"/>
    </source>
</evidence>
<comment type="caution">
    <text evidence="7">The sequence shown here is derived from an EMBL/GenBank/DDBJ whole genome shotgun (WGS) entry which is preliminary data.</text>
</comment>
<dbReference type="Gene3D" id="3.90.550.10">
    <property type="entry name" value="Spore Coat Polysaccharide Biosynthesis Protein SpsA, Chain A"/>
    <property type="match status" value="1"/>
</dbReference>
<accession>A0ABV5H195</accession>
<keyword evidence="8" id="KW-1185">Reference proteome</keyword>